<name>A0ABW8XUB6_9FLAO</name>
<sequence length="227" mass="26209">MNKISHMMNLLKKIFGKAKRQEPKEFTEQEHELDYELKSQGLENILGKMHDLVGHAIIPFAVGGAVDMYYFPNHIKGTGFATMELLEPDGTGPLPNKLGTYELVTFTKYNYNNSEDKQTRFNLIERKICGIFTTIGFFSREAVLNPNETCEIPNDEGKENTCLIFDLYQPENKEFRIGNRKHHLLLCLEVFRSEMEFSRANGSEELFKKLKETGHYPYSDLDRQAVV</sequence>
<protein>
    <submittedName>
        <fullName evidence="1">Suppressor of fused domain protein</fullName>
    </submittedName>
</protein>
<dbReference type="RefSeq" id="WP_408081963.1">
    <property type="nucleotide sequence ID" value="NZ_JBELQA010000006.1"/>
</dbReference>
<reference evidence="1 2" key="1">
    <citation type="submission" date="2024-06" db="EMBL/GenBank/DDBJ databases">
        <authorList>
            <person name="Kaempfer P."/>
            <person name="Viver T."/>
        </authorList>
    </citation>
    <scope>NUCLEOTIDE SEQUENCE [LARGE SCALE GENOMIC DNA]</scope>
    <source>
        <strain evidence="1 2">ST-87</strain>
    </source>
</reference>
<accession>A0ABW8XUB6</accession>
<dbReference type="EMBL" id="JBELQA010000006">
    <property type="protein sequence ID" value="MFL9831491.1"/>
    <property type="molecule type" value="Genomic_DNA"/>
</dbReference>
<evidence type="ECO:0000313" key="1">
    <source>
        <dbReference type="EMBL" id="MFL9831491.1"/>
    </source>
</evidence>
<organism evidence="1 2">
    <name type="scientific">Flavobacterium plantiphilum</name>
    <dbReference type="NCBI Taxonomy" id="3163297"/>
    <lineage>
        <taxon>Bacteria</taxon>
        <taxon>Pseudomonadati</taxon>
        <taxon>Bacteroidota</taxon>
        <taxon>Flavobacteriia</taxon>
        <taxon>Flavobacteriales</taxon>
        <taxon>Flavobacteriaceae</taxon>
        <taxon>Flavobacterium</taxon>
    </lineage>
</organism>
<gene>
    <name evidence="1" type="ORF">ABS764_11595</name>
</gene>
<dbReference type="Proteomes" id="UP001629260">
    <property type="component" value="Unassembled WGS sequence"/>
</dbReference>
<evidence type="ECO:0000313" key="2">
    <source>
        <dbReference type="Proteomes" id="UP001629260"/>
    </source>
</evidence>
<proteinExistence type="predicted"/>
<keyword evidence="2" id="KW-1185">Reference proteome</keyword>
<comment type="caution">
    <text evidence="1">The sequence shown here is derived from an EMBL/GenBank/DDBJ whole genome shotgun (WGS) entry which is preliminary data.</text>
</comment>